<keyword evidence="2" id="KW-0813">Transport</keyword>
<dbReference type="GO" id="GO:0012505">
    <property type="term" value="C:endomembrane system"/>
    <property type="evidence" value="ECO:0007669"/>
    <property type="project" value="UniProtKB-SubCell"/>
</dbReference>
<sequence length="469" mass="51451">MAALHVDYKTIPHQSSSTSLSEDDEYIAFNGSPRTTRWRFQMALINLIEFAAESSRGLVLPTLFLYCESLGGTLVDMGLITSVFSIGRLVSSMAFGWLCDRVSFRTVYMLSAFFGVIGNLVYVMADRRVANSLGVLTLSRFIVGFGAGNRSVCRADVARMTSVDQRLQYITILCMVVFLGYALTPGFGSILVGFDITLFHLHLDALTAPGFLLAGLNFIMLCLMAVGYDDTIDQGDAPLYRSRGKMTASRDSGYELPQRLVYFGVAVFMFLNVIGRGVLSVYETINVPLYLQVTGLSNSTAAESAATFQFQLGLLGLLSYLAIEFFRLAISDTTWLLIGLGSLALGNALLFLQWPLSLWELSLSLFFIWSVGSPLLTAVSVAAFSKILGRRQQGTWMGLLGSTASVSRIVLPLLPALFSTFLPMFWLGAILSVVGIILLVWYSLVISRAKSEWKRLVAIFPAQSQESLV</sequence>
<dbReference type="InterPro" id="IPR051068">
    <property type="entry name" value="MFS_Domain-Containing_Protein"/>
</dbReference>
<evidence type="ECO:0000256" key="5">
    <source>
        <dbReference type="ARBA" id="ARBA00023136"/>
    </source>
</evidence>
<evidence type="ECO:0000256" key="4">
    <source>
        <dbReference type="ARBA" id="ARBA00022989"/>
    </source>
</evidence>
<dbReference type="SUPFAM" id="SSF103473">
    <property type="entry name" value="MFS general substrate transporter"/>
    <property type="match status" value="1"/>
</dbReference>
<feature type="domain" description="Major facilitator superfamily (MFS) profile" evidence="7">
    <location>
        <begin position="41"/>
        <end position="447"/>
    </location>
</feature>
<dbReference type="PANTHER" id="PTHR23510">
    <property type="entry name" value="INNER MEMBRANE TRANSPORT PROTEIN YAJR"/>
    <property type="match status" value="1"/>
</dbReference>
<feature type="transmembrane region" description="Helical" evidence="6">
    <location>
        <begin position="396"/>
        <end position="418"/>
    </location>
</feature>
<keyword evidence="4 6" id="KW-1133">Transmembrane helix</keyword>
<dbReference type="InterPro" id="IPR020846">
    <property type="entry name" value="MFS_dom"/>
</dbReference>
<evidence type="ECO:0000256" key="1">
    <source>
        <dbReference type="ARBA" id="ARBA00004127"/>
    </source>
</evidence>
<gene>
    <name evidence="8" type="ORF">Ae201684_007391</name>
</gene>
<evidence type="ECO:0000313" key="8">
    <source>
        <dbReference type="EMBL" id="KAF0736372.1"/>
    </source>
</evidence>
<dbReference type="AlphaFoldDB" id="A0A6G0X8U3"/>
<comment type="subcellular location">
    <subcellularLocation>
        <location evidence="1">Endomembrane system</location>
        <topology evidence="1">Multi-pass membrane protein</topology>
    </subcellularLocation>
</comment>
<dbReference type="PROSITE" id="PS50850">
    <property type="entry name" value="MFS"/>
    <property type="match status" value="1"/>
</dbReference>
<feature type="transmembrane region" description="Helical" evidence="6">
    <location>
        <begin position="106"/>
        <end position="123"/>
    </location>
</feature>
<accession>A0A6G0X8U3</accession>
<feature type="transmembrane region" description="Helical" evidence="6">
    <location>
        <begin position="260"/>
        <end position="282"/>
    </location>
</feature>
<evidence type="ECO:0000313" key="9">
    <source>
        <dbReference type="Proteomes" id="UP000481153"/>
    </source>
</evidence>
<dbReference type="GO" id="GO:0022857">
    <property type="term" value="F:transmembrane transporter activity"/>
    <property type="evidence" value="ECO:0007669"/>
    <property type="project" value="InterPro"/>
</dbReference>
<feature type="transmembrane region" description="Helical" evidence="6">
    <location>
        <begin position="169"/>
        <end position="194"/>
    </location>
</feature>
<protein>
    <recommendedName>
        <fullName evidence="7">Major facilitator superfamily (MFS) profile domain-containing protein</fullName>
    </recommendedName>
</protein>
<proteinExistence type="predicted"/>
<dbReference type="VEuPathDB" id="FungiDB:AeMF1_006123"/>
<feature type="transmembrane region" description="Helical" evidence="6">
    <location>
        <begin position="302"/>
        <end position="323"/>
    </location>
</feature>
<evidence type="ECO:0000259" key="7">
    <source>
        <dbReference type="PROSITE" id="PS50850"/>
    </source>
</evidence>
<keyword evidence="9" id="KW-1185">Reference proteome</keyword>
<evidence type="ECO:0000256" key="6">
    <source>
        <dbReference type="SAM" id="Phobius"/>
    </source>
</evidence>
<feature type="transmembrane region" description="Helical" evidence="6">
    <location>
        <begin position="335"/>
        <end position="354"/>
    </location>
</feature>
<dbReference type="EMBL" id="VJMJ01000089">
    <property type="protein sequence ID" value="KAF0736372.1"/>
    <property type="molecule type" value="Genomic_DNA"/>
</dbReference>
<organism evidence="8 9">
    <name type="scientific">Aphanomyces euteiches</name>
    <dbReference type="NCBI Taxonomy" id="100861"/>
    <lineage>
        <taxon>Eukaryota</taxon>
        <taxon>Sar</taxon>
        <taxon>Stramenopiles</taxon>
        <taxon>Oomycota</taxon>
        <taxon>Saprolegniomycetes</taxon>
        <taxon>Saprolegniales</taxon>
        <taxon>Verrucalvaceae</taxon>
        <taxon>Aphanomyces</taxon>
    </lineage>
</organism>
<keyword evidence="5 6" id="KW-0472">Membrane</keyword>
<name>A0A6G0X8U3_9STRA</name>
<dbReference type="Pfam" id="PF07690">
    <property type="entry name" value="MFS_1"/>
    <property type="match status" value="1"/>
</dbReference>
<dbReference type="InterPro" id="IPR036259">
    <property type="entry name" value="MFS_trans_sf"/>
</dbReference>
<dbReference type="PANTHER" id="PTHR23510:SF3">
    <property type="entry name" value="MAJOR FACILITATOR SUPERFAMILY DOMAIN-CONTAINING PROTEIN 8"/>
    <property type="match status" value="1"/>
</dbReference>
<evidence type="ECO:0000256" key="3">
    <source>
        <dbReference type="ARBA" id="ARBA00022692"/>
    </source>
</evidence>
<dbReference type="InterPro" id="IPR011701">
    <property type="entry name" value="MFS"/>
</dbReference>
<dbReference type="Proteomes" id="UP000481153">
    <property type="component" value="Unassembled WGS sequence"/>
</dbReference>
<feature type="transmembrane region" description="Helical" evidence="6">
    <location>
        <begin position="366"/>
        <end position="384"/>
    </location>
</feature>
<evidence type="ECO:0000256" key="2">
    <source>
        <dbReference type="ARBA" id="ARBA00022448"/>
    </source>
</evidence>
<dbReference type="Gene3D" id="1.20.1250.20">
    <property type="entry name" value="MFS general substrate transporter like domains"/>
    <property type="match status" value="1"/>
</dbReference>
<feature type="transmembrane region" description="Helical" evidence="6">
    <location>
        <begin position="424"/>
        <end position="445"/>
    </location>
</feature>
<feature type="transmembrane region" description="Helical" evidence="6">
    <location>
        <begin position="206"/>
        <end position="226"/>
    </location>
</feature>
<keyword evidence="3 6" id="KW-0812">Transmembrane</keyword>
<reference evidence="8 9" key="1">
    <citation type="submission" date="2019-07" db="EMBL/GenBank/DDBJ databases">
        <title>Genomics analysis of Aphanomyces spp. identifies a new class of oomycete effector associated with host adaptation.</title>
        <authorList>
            <person name="Gaulin E."/>
        </authorList>
    </citation>
    <scope>NUCLEOTIDE SEQUENCE [LARGE SCALE GENOMIC DNA]</scope>
    <source>
        <strain evidence="8 9">ATCC 201684</strain>
    </source>
</reference>
<comment type="caution">
    <text evidence="8">The sequence shown here is derived from an EMBL/GenBank/DDBJ whole genome shotgun (WGS) entry which is preliminary data.</text>
</comment>